<dbReference type="InterPro" id="IPR014710">
    <property type="entry name" value="RmlC-like_jellyroll"/>
</dbReference>
<dbReference type="Gene3D" id="2.60.120.10">
    <property type="entry name" value="Jelly Rolls"/>
    <property type="match status" value="1"/>
</dbReference>
<dbReference type="PROSITE" id="PS50042">
    <property type="entry name" value="CNMP_BINDING_3"/>
    <property type="match status" value="1"/>
</dbReference>
<dbReference type="RefSeq" id="WP_236000754.1">
    <property type="nucleotide sequence ID" value="NZ_BOLN01000007.1"/>
</dbReference>
<dbReference type="CDD" id="cd00038">
    <property type="entry name" value="CAP_ED"/>
    <property type="match status" value="1"/>
</dbReference>
<dbReference type="InterPro" id="IPR036390">
    <property type="entry name" value="WH_DNA-bd_sf"/>
</dbReference>
<feature type="domain" description="Cyclic nucleotide-binding" evidence="4">
    <location>
        <begin position="20"/>
        <end position="140"/>
    </location>
</feature>
<gene>
    <name evidence="6" type="ORF">ACFQ44_09340</name>
</gene>
<keyword evidence="7" id="KW-1185">Reference proteome</keyword>
<keyword evidence="1" id="KW-0805">Transcription regulation</keyword>
<evidence type="ECO:0000313" key="7">
    <source>
        <dbReference type="Proteomes" id="UP001597189"/>
    </source>
</evidence>
<dbReference type="InterPro" id="IPR012318">
    <property type="entry name" value="HTH_CRP"/>
</dbReference>
<dbReference type="InterPro" id="IPR018490">
    <property type="entry name" value="cNMP-bd_dom_sf"/>
</dbReference>
<dbReference type="EMBL" id="JBHTOD010000007">
    <property type="protein sequence ID" value="MFD1455867.1"/>
    <property type="molecule type" value="Genomic_DNA"/>
</dbReference>
<keyword evidence="3" id="KW-0804">Transcription</keyword>
<dbReference type="SUPFAM" id="SSF51206">
    <property type="entry name" value="cAMP-binding domain-like"/>
    <property type="match status" value="1"/>
</dbReference>
<comment type="caution">
    <text evidence="6">The sequence shown here is derived from an EMBL/GenBank/DDBJ whole genome shotgun (WGS) entry which is preliminary data.</text>
</comment>
<sequence length="227" mass="26010">MIIRKNEYPQYLQLLKKNPEFKDFTSEEFAVIQAKMRVRSYPKGQLLFNQADPRANFYFLAKGLLKTERTDESGNEFFYEFINETKGFPYRGMFHDHDYSYSVTGMTATEIISIPMADFESLLLKNKKMMRNVILEMGQIINENENQLQLMVNSSASSRVRNGLKVLGQSIGKPGADGTRLIPYPITLIELSQISGTTRETASQVVKELVAGGQITYERKYFTLLNN</sequence>
<dbReference type="Proteomes" id="UP001597189">
    <property type="component" value="Unassembled WGS sequence"/>
</dbReference>
<name>A0ABW4D7B7_9LACO</name>
<dbReference type="PANTHER" id="PTHR24567">
    <property type="entry name" value="CRP FAMILY TRANSCRIPTIONAL REGULATORY PROTEIN"/>
    <property type="match status" value="1"/>
</dbReference>
<dbReference type="SMART" id="SM00419">
    <property type="entry name" value="HTH_CRP"/>
    <property type="match status" value="1"/>
</dbReference>
<evidence type="ECO:0000256" key="1">
    <source>
        <dbReference type="ARBA" id="ARBA00023015"/>
    </source>
</evidence>
<dbReference type="Pfam" id="PF00027">
    <property type="entry name" value="cNMP_binding"/>
    <property type="match status" value="1"/>
</dbReference>
<reference evidence="7" key="1">
    <citation type="journal article" date="2019" name="Int. J. Syst. Evol. Microbiol.">
        <title>The Global Catalogue of Microorganisms (GCM) 10K type strain sequencing project: providing services to taxonomists for standard genome sequencing and annotation.</title>
        <authorList>
            <consortium name="The Broad Institute Genomics Platform"/>
            <consortium name="The Broad Institute Genome Sequencing Center for Infectious Disease"/>
            <person name="Wu L."/>
            <person name="Ma J."/>
        </authorList>
    </citation>
    <scope>NUCLEOTIDE SEQUENCE [LARGE SCALE GENOMIC DNA]</scope>
    <source>
        <strain evidence="7">CCM 8979</strain>
    </source>
</reference>
<dbReference type="SUPFAM" id="SSF46785">
    <property type="entry name" value="Winged helix' DNA-binding domain"/>
    <property type="match status" value="1"/>
</dbReference>
<proteinExistence type="predicted"/>
<evidence type="ECO:0000259" key="4">
    <source>
        <dbReference type="PROSITE" id="PS50042"/>
    </source>
</evidence>
<feature type="domain" description="HTH crp-type" evidence="5">
    <location>
        <begin position="154"/>
        <end position="227"/>
    </location>
</feature>
<dbReference type="PANTHER" id="PTHR24567:SF74">
    <property type="entry name" value="HTH-TYPE TRANSCRIPTIONAL REGULATOR ARCR"/>
    <property type="match status" value="1"/>
</dbReference>
<dbReference type="InterPro" id="IPR050397">
    <property type="entry name" value="Env_Response_Regulators"/>
</dbReference>
<organism evidence="6 7">
    <name type="scientific">Levilactobacillus lanxiensis</name>
    <dbReference type="NCBI Taxonomy" id="2799568"/>
    <lineage>
        <taxon>Bacteria</taxon>
        <taxon>Bacillati</taxon>
        <taxon>Bacillota</taxon>
        <taxon>Bacilli</taxon>
        <taxon>Lactobacillales</taxon>
        <taxon>Lactobacillaceae</taxon>
        <taxon>Levilactobacillus</taxon>
    </lineage>
</organism>
<dbReference type="InterPro" id="IPR036388">
    <property type="entry name" value="WH-like_DNA-bd_sf"/>
</dbReference>
<dbReference type="PROSITE" id="PS51063">
    <property type="entry name" value="HTH_CRP_2"/>
    <property type="match status" value="1"/>
</dbReference>
<accession>A0ABW4D7B7</accession>
<evidence type="ECO:0000256" key="2">
    <source>
        <dbReference type="ARBA" id="ARBA00023125"/>
    </source>
</evidence>
<evidence type="ECO:0000313" key="6">
    <source>
        <dbReference type="EMBL" id="MFD1455867.1"/>
    </source>
</evidence>
<keyword evidence="2" id="KW-0238">DNA-binding</keyword>
<dbReference type="InterPro" id="IPR000595">
    <property type="entry name" value="cNMP-bd_dom"/>
</dbReference>
<evidence type="ECO:0000256" key="3">
    <source>
        <dbReference type="ARBA" id="ARBA00023163"/>
    </source>
</evidence>
<dbReference type="SMART" id="SM00100">
    <property type="entry name" value="cNMP"/>
    <property type="match status" value="1"/>
</dbReference>
<protein>
    <submittedName>
        <fullName evidence="6">Crp/Fnr family transcriptional regulator</fullName>
    </submittedName>
</protein>
<dbReference type="Gene3D" id="1.10.10.10">
    <property type="entry name" value="Winged helix-like DNA-binding domain superfamily/Winged helix DNA-binding domain"/>
    <property type="match status" value="1"/>
</dbReference>
<evidence type="ECO:0000259" key="5">
    <source>
        <dbReference type="PROSITE" id="PS51063"/>
    </source>
</evidence>